<keyword evidence="2" id="KW-1185">Reference proteome</keyword>
<evidence type="ECO:0000313" key="1">
    <source>
        <dbReference type="EMBL" id="AXC14037.1"/>
    </source>
</evidence>
<accession>A0A2Z5G5H4</accession>
<dbReference type="AlphaFoldDB" id="A0A2Z5G5H4"/>
<dbReference type="Proteomes" id="UP000253606">
    <property type="component" value="Chromosome"/>
</dbReference>
<name>A0A2Z5G5H4_9BACT</name>
<proteinExistence type="predicted"/>
<protein>
    <submittedName>
        <fullName evidence="1">Uncharacterized protein</fullName>
    </submittedName>
</protein>
<dbReference type="RefSeq" id="WP_161557503.1">
    <property type="nucleotide sequence ID" value="NZ_CP030840.1"/>
</dbReference>
<dbReference type="EMBL" id="CP030840">
    <property type="protein sequence ID" value="AXC14037.1"/>
    <property type="molecule type" value="Genomic_DNA"/>
</dbReference>
<organism evidence="1 2">
    <name type="scientific">Acidisarcina polymorpha</name>
    <dbReference type="NCBI Taxonomy" id="2211140"/>
    <lineage>
        <taxon>Bacteria</taxon>
        <taxon>Pseudomonadati</taxon>
        <taxon>Acidobacteriota</taxon>
        <taxon>Terriglobia</taxon>
        <taxon>Terriglobales</taxon>
        <taxon>Acidobacteriaceae</taxon>
        <taxon>Acidisarcina</taxon>
    </lineage>
</organism>
<dbReference type="KEGG" id="abas:ACPOL_4771"/>
<reference evidence="1 2" key="1">
    <citation type="journal article" date="2018" name="Front. Microbiol.">
        <title>Hydrolytic Capabilities as a Key to Environmental Success: Chitinolytic and Cellulolytic Acidobacteria From Acidic Sub-arctic Soils and Boreal Peatlands.</title>
        <authorList>
            <person name="Belova S.E."/>
            <person name="Ravin N.V."/>
            <person name="Pankratov T.A."/>
            <person name="Rakitin A.L."/>
            <person name="Ivanova A.A."/>
            <person name="Beletsky A.V."/>
            <person name="Mardanov A.V."/>
            <person name="Sinninghe Damste J.S."/>
            <person name="Dedysh S.N."/>
        </authorList>
    </citation>
    <scope>NUCLEOTIDE SEQUENCE [LARGE SCALE GENOMIC DNA]</scope>
    <source>
        <strain evidence="1 2">SBC82</strain>
    </source>
</reference>
<sequence length="50" mass="5549">MCLIVLQFLIIVGHHLIDLPGWIHGSQVQAQIGKRKVWLATLANTVMVEG</sequence>
<gene>
    <name evidence="1" type="ORF">ACPOL_4771</name>
</gene>
<evidence type="ECO:0000313" key="2">
    <source>
        <dbReference type="Proteomes" id="UP000253606"/>
    </source>
</evidence>